<gene>
    <name evidence="2" type="ORF">Tco_0908290</name>
</gene>
<reference evidence="2" key="1">
    <citation type="journal article" date="2022" name="Int. J. Mol. Sci.">
        <title>Draft Genome of Tanacetum Coccineum: Genomic Comparison of Closely Related Tanacetum-Family Plants.</title>
        <authorList>
            <person name="Yamashiro T."/>
            <person name="Shiraishi A."/>
            <person name="Nakayama K."/>
            <person name="Satake H."/>
        </authorList>
    </citation>
    <scope>NUCLEOTIDE SEQUENCE</scope>
</reference>
<organism evidence="2 3">
    <name type="scientific">Tanacetum coccineum</name>
    <dbReference type="NCBI Taxonomy" id="301880"/>
    <lineage>
        <taxon>Eukaryota</taxon>
        <taxon>Viridiplantae</taxon>
        <taxon>Streptophyta</taxon>
        <taxon>Embryophyta</taxon>
        <taxon>Tracheophyta</taxon>
        <taxon>Spermatophyta</taxon>
        <taxon>Magnoliopsida</taxon>
        <taxon>eudicotyledons</taxon>
        <taxon>Gunneridae</taxon>
        <taxon>Pentapetalae</taxon>
        <taxon>asterids</taxon>
        <taxon>campanulids</taxon>
        <taxon>Asterales</taxon>
        <taxon>Asteraceae</taxon>
        <taxon>Asteroideae</taxon>
        <taxon>Anthemideae</taxon>
        <taxon>Anthemidinae</taxon>
        <taxon>Tanacetum</taxon>
    </lineage>
</organism>
<dbReference type="EMBL" id="BQNB010014426">
    <property type="protein sequence ID" value="GJT28015.1"/>
    <property type="molecule type" value="Genomic_DNA"/>
</dbReference>
<keyword evidence="3" id="KW-1185">Reference proteome</keyword>
<proteinExistence type="predicted"/>
<feature type="region of interest" description="Disordered" evidence="1">
    <location>
        <begin position="131"/>
        <end position="151"/>
    </location>
</feature>
<evidence type="ECO:0000256" key="1">
    <source>
        <dbReference type="SAM" id="MobiDB-lite"/>
    </source>
</evidence>
<dbReference type="Proteomes" id="UP001151760">
    <property type="component" value="Unassembled WGS sequence"/>
</dbReference>
<comment type="caution">
    <text evidence="2">The sequence shown here is derived from an EMBL/GenBank/DDBJ whole genome shotgun (WGS) entry which is preliminary data.</text>
</comment>
<feature type="region of interest" description="Disordered" evidence="1">
    <location>
        <begin position="301"/>
        <end position="328"/>
    </location>
</feature>
<reference evidence="2" key="2">
    <citation type="submission" date="2022-01" db="EMBL/GenBank/DDBJ databases">
        <authorList>
            <person name="Yamashiro T."/>
            <person name="Shiraishi A."/>
            <person name="Satake H."/>
            <person name="Nakayama K."/>
        </authorList>
    </citation>
    <scope>NUCLEOTIDE SEQUENCE</scope>
</reference>
<protein>
    <submittedName>
        <fullName evidence="2">Uncharacterized protein</fullName>
    </submittedName>
</protein>
<evidence type="ECO:0000313" key="3">
    <source>
        <dbReference type="Proteomes" id="UP001151760"/>
    </source>
</evidence>
<feature type="compositionally biased region" description="Basic and acidic residues" evidence="1">
    <location>
        <begin position="308"/>
        <end position="320"/>
    </location>
</feature>
<sequence>MANLEFCDTYNMVTYLKKIEGSEGFHQIFWQTATTSTLDNGEMEITATLDEKVKIFIEAYIRRHLKLEDSDGIINLPTTKIFEQLALMGRLTRHESMVPQPGSPTQTNVADDVASIGVDVRLGGATTTVTSLEAGHGSGNIDKTPTMPHDSPLLRVHTLRSDVDRMQHNELMDLVIKLSDKVVALETDWMQTKKIYGASFTKLIKKVKTLEKTVNSSQARRKARIVVSDDEEDLEDPSKQGRKIAEIDEDPDISLVQHDAKVQGRHEHDMEPNFEFTTLEEVYTTEKGVSTAELFSTTGASVSTTSSTRDKGKAIMEESSKPIQTKTKLQLEEERLGYEEAMRLQAEIDEEERQRIARVQEEASSFNIEEWEDI</sequence>
<name>A0ABQ5CMU1_9ASTR</name>
<evidence type="ECO:0000313" key="2">
    <source>
        <dbReference type="EMBL" id="GJT28015.1"/>
    </source>
</evidence>
<accession>A0ABQ5CMU1</accession>